<dbReference type="Proteomes" id="UP000077521">
    <property type="component" value="Unassembled WGS sequence"/>
</dbReference>
<keyword evidence="3" id="KW-0963">Cytoplasm</keyword>
<dbReference type="EMBL" id="LWDF02000048">
    <property type="protein sequence ID" value="KAE8259050.1"/>
    <property type="molecule type" value="Genomic_DNA"/>
</dbReference>
<comment type="subunit">
    <text evidence="6">Occurs in many kinds of cells as a complex with monomeric actin in a 1:1 ratio.</text>
</comment>
<sequence length="126" mass="13462">MSWQTYVDTNLVGTKHIAKAAIIGLKGGVWATSPGFNISAEEQKALIDTFSNPETAQSAGLHIAGKKYFTLQVNDRSYYGKQGPDGLICVKTNQACLIGLYTSPTQPGDATKTVEGLGDYLINSGY</sequence>
<evidence type="ECO:0000256" key="6">
    <source>
        <dbReference type="RuleBase" id="RU003908"/>
    </source>
</evidence>
<evidence type="ECO:0000256" key="4">
    <source>
        <dbReference type="ARBA" id="ARBA00023203"/>
    </source>
</evidence>
<dbReference type="InterPro" id="IPR036140">
    <property type="entry name" value="PFN_sf"/>
</dbReference>
<dbReference type="GO" id="GO:0005938">
    <property type="term" value="C:cell cortex"/>
    <property type="evidence" value="ECO:0007669"/>
    <property type="project" value="TreeGrafter"/>
</dbReference>
<dbReference type="InterPro" id="IPR027310">
    <property type="entry name" value="Profilin_CS"/>
</dbReference>
<evidence type="ECO:0000313" key="9">
    <source>
        <dbReference type="Proteomes" id="UP000077521"/>
    </source>
</evidence>
<dbReference type="PROSITE" id="PS00414">
    <property type="entry name" value="PROFILIN"/>
    <property type="match status" value="1"/>
</dbReference>
<dbReference type="PANTHER" id="PTHR11604">
    <property type="entry name" value="PROFILIN"/>
    <property type="match status" value="1"/>
</dbReference>
<evidence type="ECO:0000256" key="2">
    <source>
        <dbReference type="ARBA" id="ARBA00010058"/>
    </source>
</evidence>
<name>A0A177TWM0_9BASI</name>
<dbReference type="FunFam" id="3.30.450.30:FF:000001">
    <property type="entry name" value="Profilin"/>
    <property type="match status" value="1"/>
</dbReference>
<dbReference type="SMART" id="SM00392">
    <property type="entry name" value="PROF"/>
    <property type="match status" value="1"/>
</dbReference>
<protein>
    <recommendedName>
        <fullName evidence="7">Profilin</fullName>
    </recommendedName>
</protein>
<comment type="function">
    <text evidence="6">Binds to actin and affects the structure of the cytoskeleton. At high concentrations, profilin prevents the polymerization of actin, whereas it enhances it at low concentrations.</text>
</comment>
<dbReference type="SUPFAM" id="SSF55770">
    <property type="entry name" value="Profilin (actin-binding protein)"/>
    <property type="match status" value="1"/>
</dbReference>
<dbReference type="InterPro" id="IPR048278">
    <property type="entry name" value="PFN"/>
</dbReference>
<proteinExistence type="inferred from homology"/>
<dbReference type="PRINTS" id="PR01640">
    <property type="entry name" value="PROFILINPLNT"/>
</dbReference>
<dbReference type="InterPro" id="IPR005455">
    <property type="entry name" value="PFN_euk"/>
</dbReference>
<keyword evidence="5 6" id="KW-0206">Cytoskeleton</keyword>
<keyword evidence="4 7" id="KW-0009">Actin-binding</keyword>
<dbReference type="GO" id="GO:0005856">
    <property type="term" value="C:cytoskeleton"/>
    <property type="evidence" value="ECO:0007669"/>
    <property type="project" value="UniProtKB-SubCell"/>
</dbReference>
<reference evidence="8" key="2">
    <citation type="journal article" date="2019" name="IMA Fungus">
        <title>Genome sequencing and comparison of five Tilletia species to identify candidate genes for the detection of regulated species infecting wheat.</title>
        <authorList>
            <person name="Nguyen H.D.T."/>
            <person name="Sultana T."/>
            <person name="Kesanakurti P."/>
            <person name="Hambleton S."/>
        </authorList>
    </citation>
    <scope>NUCLEOTIDE SEQUENCE</scope>
    <source>
        <strain evidence="8">DAOMC 236416</strain>
    </source>
</reference>
<dbReference type="AlphaFoldDB" id="A0A177TWM0"/>
<evidence type="ECO:0000256" key="5">
    <source>
        <dbReference type="ARBA" id="ARBA00023212"/>
    </source>
</evidence>
<dbReference type="PRINTS" id="PR00392">
    <property type="entry name" value="PROFILIN"/>
</dbReference>
<gene>
    <name evidence="8" type="ORF">A4X13_0g1264</name>
</gene>
<dbReference type="CDD" id="cd00148">
    <property type="entry name" value="PROF"/>
    <property type="match status" value="1"/>
</dbReference>
<dbReference type="OrthoDB" id="421374at2759"/>
<comment type="subcellular location">
    <subcellularLocation>
        <location evidence="1">Cytoplasm</location>
        <location evidence="1">Cytoskeleton</location>
    </subcellularLocation>
</comment>
<organism evidence="8 9">
    <name type="scientific">Tilletia indica</name>
    <dbReference type="NCBI Taxonomy" id="43049"/>
    <lineage>
        <taxon>Eukaryota</taxon>
        <taxon>Fungi</taxon>
        <taxon>Dikarya</taxon>
        <taxon>Basidiomycota</taxon>
        <taxon>Ustilaginomycotina</taxon>
        <taxon>Exobasidiomycetes</taxon>
        <taxon>Tilletiales</taxon>
        <taxon>Tilletiaceae</taxon>
        <taxon>Tilletia</taxon>
    </lineage>
</organism>
<evidence type="ECO:0000313" key="8">
    <source>
        <dbReference type="EMBL" id="KAE8259050.1"/>
    </source>
</evidence>
<dbReference type="Gene3D" id="3.30.450.30">
    <property type="entry name" value="Dynein light chain 2a, cytoplasmic"/>
    <property type="match status" value="1"/>
</dbReference>
<dbReference type="PANTHER" id="PTHR11604:SF0">
    <property type="entry name" value="PROFILIN"/>
    <property type="match status" value="1"/>
</dbReference>
<dbReference type="Pfam" id="PF00235">
    <property type="entry name" value="Profilin"/>
    <property type="match status" value="1"/>
</dbReference>
<reference evidence="8" key="1">
    <citation type="submission" date="2016-04" db="EMBL/GenBank/DDBJ databases">
        <authorList>
            <person name="Nguyen H.D."/>
            <person name="Samba Siva P."/>
            <person name="Cullis J."/>
            <person name="Levesque C.A."/>
            <person name="Hambleton S."/>
        </authorList>
    </citation>
    <scope>NUCLEOTIDE SEQUENCE</scope>
    <source>
        <strain evidence="8">DAOMC 236416</strain>
    </source>
</reference>
<evidence type="ECO:0000256" key="1">
    <source>
        <dbReference type="ARBA" id="ARBA00004245"/>
    </source>
</evidence>
<accession>A0A177TWM0</accession>
<evidence type="ECO:0000256" key="3">
    <source>
        <dbReference type="ARBA" id="ARBA00022490"/>
    </source>
</evidence>
<dbReference type="GO" id="GO:0003785">
    <property type="term" value="F:actin monomer binding"/>
    <property type="evidence" value="ECO:0007669"/>
    <property type="project" value="TreeGrafter"/>
</dbReference>
<comment type="caution">
    <text evidence="8">The sequence shown here is derived from an EMBL/GenBank/DDBJ whole genome shotgun (WGS) entry which is preliminary data.</text>
</comment>
<evidence type="ECO:0000256" key="7">
    <source>
        <dbReference type="RuleBase" id="RU003909"/>
    </source>
</evidence>
<comment type="similarity">
    <text evidence="2 7">Belongs to the profilin family.</text>
</comment>
<keyword evidence="9" id="KW-1185">Reference proteome</keyword>